<evidence type="ECO:0000256" key="5">
    <source>
        <dbReference type="ARBA" id="ARBA00022833"/>
    </source>
</evidence>
<dbReference type="InterPro" id="IPR000197">
    <property type="entry name" value="Znf_TAZ"/>
</dbReference>
<name>A0A8J5KRJ2_ZINOF</name>
<dbReference type="GO" id="GO:0009725">
    <property type="term" value="P:response to hormone"/>
    <property type="evidence" value="ECO:0007669"/>
    <property type="project" value="UniProtKB-ARBA"/>
</dbReference>
<feature type="domain" description="TAZ-type" evidence="6">
    <location>
        <begin position="338"/>
        <end position="431"/>
    </location>
</feature>
<organism evidence="7 8">
    <name type="scientific">Zingiber officinale</name>
    <name type="common">Ginger</name>
    <name type="synonym">Amomum zingiber</name>
    <dbReference type="NCBI Taxonomy" id="94328"/>
    <lineage>
        <taxon>Eukaryota</taxon>
        <taxon>Viridiplantae</taxon>
        <taxon>Streptophyta</taxon>
        <taxon>Embryophyta</taxon>
        <taxon>Tracheophyta</taxon>
        <taxon>Spermatophyta</taxon>
        <taxon>Magnoliopsida</taxon>
        <taxon>Liliopsida</taxon>
        <taxon>Zingiberales</taxon>
        <taxon>Zingiberaceae</taxon>
        <taxon>Zingiber</taxon>
    </lineage>
</organism>
<dbReference type="GO" id="GO:0008270">
    <property type="term" value="F:zinc ion binding"/>
    <property type="evidence" value="ECO:0007669"/>
    <property type="project" value="UniProtKB-KW"/>
</dbReference>
<keyword evidence="3" id="KW-0863">Zinc-finger</keyword>
<dbReference type="Gene3D" id="1.25.40.420">
    <property type="match status" value="1"/>
</dbReference>
<gene>
    <name evidence="7" type="ORF">ZIOFF_050736</name>
</gene>
<dbReference type="FunFam" id="1.25.40.420:FF:000012">
    <property type="entry name" value="BTB/POZ and TAZ domain-containing protein 2"/>
    <property type="match status" value="1"/>
</dbReference>
<dbReference type="Gene3D" id="1.20.1020.10">
    <property type="entry name" value="TAZ domain"/>
    <property type="match status" value="1"/>
</dbReference>
<dbReference type="GO" id="GO:0009751">
    <property type="term" value="P:response to salicylic acid"/>
    <property type="evidence" value="ECO:0007669"/>
    <property type="project" value="UniProtKB-ARBA"/>
</dbReference>
<evidence type="ECO:0000313" key="7">
    <source>
        <dbReference type="EMBL" id="KAG6489467.1"/>
    </source>
</evidence>
<keyword evidence="8" id="KW-1185">Reference proteome</keyword>
<evidence type="ECO:0000256" key="1">
    <source>
        <dbReference type="ARBA" id="ARBA00004906"/>
    </source>
</evidence>
<reference evidence="7 8" key="1">
    <citation type="submission" date="2020-08" db="EMBL/GenBank/DDBJ databases">
        <title>Plant Genome Project.</title>
        <authorList>
            <person name="Zhang R.-G."/>
        </authorList>
    </citation>
    <scope>NUCLEOTIDE SEQUENCE [LARGE SCALE GENOMIC DNA]</scope>
    <source>
        <tissue evidence="7">Rhizome</tissue>
    </source>
</reference>
<dbReference type="GO" id="GO:0005516">
    <property type="term" value="F:calmodulin binding"/>
    <property type="evidence" value="ECO:0007669"/>
    <property type="project" value="UniProtKB-ARBA"/>
</dbReference>
<dbReference type="Pfam" id="PF00651">
    <property type="entry name" value="BTB"/>
    <property type="match status" value="1"/>
</dbReference>
<dbReference type="InterPro" id="IPR000210">
    <property type="entry name" value="BTB/POZ_dom"/>
</dbReference>
<proteinExistence type="predicted"/>
<evidence type="ECO:0000256" key="4">
    <source>
        <dbReference type="ARBA" id="ARBA00022786"/>
    </source>
</evidence>
<evidence type="ECO:0000256" key="2">
    <source>
        <dbReference type="ARBA" id="ARBA00022723"/>
    </source>
</evidence>
<dbReference type="InterPro" id="IPR044513">
    <property type="entry name" value="BT1/2/3/4/5"/>
</dbReference>
<dbReference type="PANTHER" id="PTHR46287">
    <property type="entry name" value="BTB/POZ AND TAZ DOMAIN-CONTAINING PROTEIN 3-RELATED"/>
    <property type="match status" value="1"/>
</dbReference>
<dbReference type="Gene3D" id="3.30.710.10">
    <property type="entry name" value="Potassium Channel Kv1.1, Chain A"/>
    <property type="match status" value="1"/>
</dbReference>
<keyword evidence="5" id="KW-0862">Zinc</keyword>
<dbReference type="PANTHER" id="PTHR46287:SF11">
    <property type="entry name" value="BTB_POZ AND TAZ DOMAIN-CONTAINING PROTEIN 4"/>
    <property type="match status" value="1"/>
</dbReference>
<comment type="pathway">
    <text evidence="1">Protein modification; protein ubiquitination.</text>
</comment>
<keyword evidence="2" id="KW-0479">Metal-binding</keyword>
<evidence type="ECO:0000313" key="8">
    <source>
        <dbReference type="Proteomes" id="UP000734854"/>
    </source>
</evidence>
<dbReference type="SUPFAM" id="SSF54695">
    <property type="entry name" value="POZ domain"/>
    <property type="match status" value="1"/>
</dbReference>
<dbReference type="Proteomes" id="UP000734854">
    <property type="component" value="Unassembled WGS sequence"/>
</dbReference>
<keyword evidence="4" id="KW-0833">Ubl conjugation pathway</keyword>
<accession>A0A8J5KRJ2</accession>
<dbReference type="EMBL" id="JACMSC010000014">
    <property type="protein sequence ID" value="KAG6489467.1"/>
    <property type="molecule type" value="Genomic_DNA"/>
</dbReference>
<protein>
    <recommendedName>
        <fullName evidence="6">TAZ-type domain-containing protein</fullName>
    </recommendedName>
</protein>
<evidence type="ECO:0000259" key="6">
    <source>
        <dbReference type="SMART" id="SM00551"/>
    </source>
</evidence>
<evidence type="ECO:0000256" key="3">
    <source>
        <dbReference type="ARBA" id="ARBA00022771"/>
    </source>
</evidence>
<dbReference type="SMART" id="SM00551">
    <property type="entry name" value="ZnF_TAZ"/>
    <property type="match status" value="1"/>
</dbReference>
<comment type="caution">
    <text evidence="7">The sequence shown here is derived from an EMBL/GenBank/DDBJ whole genome shotgun (WGS) entry which is preliminary data.</text>
</comment>
<dbReference type="InterPro" id="IPR035898">
    <property type="entry name" value="TAZ_dom_sf"/>
</dbReference>
<dbReference type="FunFam" id="1.20.1020.10:FF:000004">
    <property type="entry name" value="BTB/POZ and TAZ domain-containing protein 2"/>
    <property type="match status" value="1"/>
</dbReference>
<dbReference type="GO" id="GO:0042542">
    <property type="term" value="P:response to hydrogen peroxide"/>
    <property type="evidence" value="ECO:0007669"/>
    <property type="project" value="UniProtKB-ARBA"/>
</dbReference>
<dbReference type="AlphaFoldDB" id="A0A8J5KRJ2"/>
<dbReference type="InterPro" id="IPR011333">
    <property type="entry name" value="SKP1/BTB/POZ_sf"/>
</dbReference>
<dbReference type="SUPFAM" id="SSF57933">
    <property type="entry name" value="TAZ domain"/>
    <property type="match status" value="1"/>
</dbReference>
<sequence length="484" mass="55033">MKFHLKENYKWQGGGQKVVVTLQEATTQCLLSSPIVPLLGLQLHTWFSASRHTPWSAAFPLPVLSSSFSSSSSVLNPLRIFAISNPSPNPAWCTEMHLNLQPILGRSKVITVTSRVCCRCMTSPICPCTSQGKSKKKRNYCFVPKETREAWDKLFCEGYEADVRILTEDMDLIMAHSSILANASPILKNMLEQAKIKERIRKIKIPGVPSEGVRTFILVPASLCSYEPELIKKFVLHLLILSHAFAIPSLKSTCIKLLEQELTTENVVDVLQLAQLCDAPQLSLVCTRLITKDLKSISVSEGWKTMKKTNPSIEQTLLESLVEEDSRRQDRMKRSEEKKMYKHLHETMEALIHICRDGCRTIGPRSKMLKDDETICQYAACKGLESLVRHFFSCPLRVPGGCTQCKRMWQIFELHSQMCSELDLCKVPLCRHFKDKMKLLSKKEEHKWKLLVSKVMEAKGTISSISSRRLLLELNNKEHSIYGR</sequence>
<dbReference type="Pfam" id="PF02135">
    <property type="entry name" value="zf-TAZ"/>
    <property type="match status" value="1"/>
</dbReference>
<dbReference type="GO" id="GO:0006355">
    <property type="term" value="P:regulation of DNA-templated transcription"/>
    <property type="evidence" value="ECO:0007669"/>
    <property type="project" value="UniProtKB-ARBA"/>
</dbReference>